<evidence type="ECO:0000256" key="5">
    <source>
        <dbReference type="ARBA" id="ARBA00022679"/>
    </source>
</evidence>
<dbReference type="SUPFAM" id="SSF53383">
    <property type="entry name" value="PLP-dependent transferases"/>
    <property type="match status" value="1"/>
</dbReference>
<gene>
    <name evidence="9" type="ORF">OU682_03770</name>
</gene>
<evidence type="ECO:0000256" key="2">
    <source>
        <dbReference type="ARBA" id="ARBA00007441"/>
    </source>
</evidence>
<sequence length="399" mass="42985">MKHLAKRITETSKKSFGMYGRAAAMTGRDLIHMELGRPHADTPDHIKQATIDAIRAGKVHYSDLAGVPHLREALREKLARQNGLEVPADRIIVTNGLTHGSYAAIMAFIDPGDEAILLEPYYPQHVGKIELAGGTVVLAPLDAANGFRIDPALIEPKITAKTKMIVLINPCNPTGRVYSRDELQGLADLAIRHDLLVLADEVYEDILFDGARHTSIASLPGMADRTVSLFAFTKSYAMDGWRIGYMVAPDWAVGALLKITANDVTHVNTFVQEGALAAVTGDPAVLEGLIAEDKARRDIVVSRLNQMSGITCAWPEGTIYAFPNITATGMASQDLAELLLEETGVVVEAGSFYGAAGEGHLRICFGSLSIEQIGEAMDRLQRFFGGLSQPETVAQVGVA</sequence>
<evidence type="ECO:0000256" key="3">
    <source>
        <dbReference type="ARBA" id="ARBA00012753"/>
    </source>
</evidence>
<organism evidence="9 10">
    <name type="scientific">Paracoccus benzoatiresistens</name>
    <dbReference type="NCBI Taxonomy" id="2997341"/>
    <lineage>
        <taxon>Bacteria</taxon>
        <taxon>Pseudomonadati</taxon>
        <taxon>Pseudomonadota</taxon>
        <taxon>Alphaproteobacteria</taxon>
        <taxon>Rhodobacterales</taxon>
        <taxon>Paracoccaceae</taxon>
        <taxon>Paracoccus</taxon>
    </lineage>
</organism>
<reference evidence="9" key="1">
    <citation type="submission" date="2022-12" db="EMBL/GenBank/DDBJ databases">
        <title>Paracoccus sp. EF6 isolated from a lake water.</title>
        <authorList>
            <person name="Liu H."/>
        </authorList>
    </citation>
    <scope>NUCLEOTIDE SEQUENCE</scope>
    <source>
        <strain evidence="9">EF6</strain>
    </source>
</reference>
<comment type="caution">
    <text evidence="9">The sequence shown here is derived from an EMBL/GenBank/DDBJ whole genome shotgun (WGS) entry which is preliminary data.</text>
</comment>
<dbReference type="InterPro" id="IPR004839">
    <property type="entry name" value="Aminotransferase_I/II_large"/>
</dbReference>
<proteinExistence type="inferred from homology"/>
<dbReference type="Gene3D" id="3.40.640.10">
    <property type="entry name" value="Type I PLP-dependent aspartate aminotransferase-like (Major domain)"/>
    <property type="match status" value="1"/>
</dbReference>
<evidence type="ECO:0000256" key="1">
    <source>
        <dbReference type="ARBA" id="ARBA00001933"/>
    </source>
</evidence>
<dbReference type="PANTHER" id="PTHR46383">
    <property type="entry name" value="ASPARTATE AMINOTRANSFERASE"/>
    <property type="match status" value="1"/>
</dbReference>
<comment type="similarity">
    <text evidence="2">Belongs to the class-I pyridoxal-phosphate-dependent aminotransferase family.</text>
</comment>
<dbReference type="Gene3D" id="3.90.1150.10">
    <property type="entry name" value="Aspartate Aminotransferase, domain 1"/>
    <property type="match status" value="1"/>
</dbReference>
<comment type="catalytic activity">
    <reaction evidence="7">
        <text>L-aspartate + 2-oxoglutarate = oxaloacetate + L-glutamate</text>
        <dbReference type="Rhea" id="RHEA:21824"/>
        <dbReference type="ChEBI" id="CHEBI:16452"/>
        <dbReference type="ChEBI" id="CHEBI:16810"/>
        <dbReference type="ChEBI" id="CHEBI:29985"/>
        <dbReference type="ChEBI" id="CHEBI:29991"/>
        <dbReference type="EC" id="2.6.1.1"/>
    </reaction>
</comment>
<evidence type="ECO:0000256" key="4">
    <source>
        <dbReference type="ARBA" id="ARBA00022576"/>
    </source>
</evidence>
<dbReference type="EMBL" id="JAPTYD010000003">
    <property type="protein sequence ID" value="MCZ0960736.1"/>
    <property type="molecule type" value="Genomic_DNA"/>
</dbReference>
<name>A0ABT4J0V2_9RHOB</name>
<dbReference type="CDD" id="cd00609">
    <property type="entry name" value="AAT_like"/>
    <property type="match status" value="1"/>
</dbReference>
<evidence type="ECO:0000313" key="9">
    <source>
        <dbReference type="EMBL" id="MCZ0960736.1"/>
    </source>
</evidence>
<keyword evidence="6" id="KW-0663">Pyridoxal phosphate</keyword>
<dbReference type="Proteomes" id="UP001149822">
    <property type="component" value="Unassembled WGS sequence"/>
</dbReference>
<keyword evidence="4 9" id="KW-0032">Aminotransferase</keyword>
<dbReference type="GO" id="GO:0008483">
    <property type="term" value="F:transaminase activity"/>
    <property type="evidence" value="ECO:0007669"/>
    <property type="project" value="UniProtKB-KW"/>
</dbReference>
<dbReference type="InterPro" id="IPR015422">
    <property type="entry name" value="PyrdxlP-dep_Trfase_small"/>
</dbReference>
<dbReference type="PANTHER" id="PTHR46383:SF1">
    <property type="entry name" value="ASPARTATE AMINOTRANSFERASE"/>
    <property type="match status" value="1"/>
</dbReference>
<dbReference type="Pfam" id="PF00155">
    <property type="entry name" value="Aminotran_1_2"/>
    <property type="match status" value="1"/>
</dbReference>
<feature type="domain" description="Aminotransferase class I/classII large" evidence="8">
    <location>
        <begin position="31"/>
        <end position="380"/>
    </location>
</feature>
<evidence type="ECO:0000256" key="7">
    <source>
        <dbReference type="ARBA" id="ARBA00049185"/>
    </source>
</evidence>
<protein>
    <recommendedName>
        <fullName evidence="3">aspartate transaminase</fullName>
        <ecNumber evidence="3">2.6.1.1</ecNumber>
    </recommendedName>
</protein>
<keyword evidence="5" id="KW-0808">Transferase</keyword>
<evidence type="ECO:0000313" key="10">
    <source>
        <dbReference type="Proteomes" id="UP001149822"/>
    </source>
</evidence>
<dbReference type="InterPro" id="IPR015421">
    <property type="entry name" value="PyrdxlP-dep_Trfase_major"/>
</dbReference>
<dbReference type="EC" id="2.6.1.1" evidence="3"/>
<dbReference type="InterPro" id="IPR015424">
    <property type="entry name" value="PyrdxlP-dep_Trfase"/>
</dbReference>
<evidence type="ECO:0000259" key="8">
    <source>
        <dbReference type="Pfam" id="PF00155"/>
    </source>
</evidence>
<dbReference type="InterPro" id="IPR050596">
    <property type="entry name" value="AspAT/PAT-like"/>
</dbReference>
<dbReference type="RefSeq" id="WP_268940738.1">
    <property type="nucleotide sequence ID" value="NZ_JAPTYD010000003.1"/>
</dbReference>
<comment type="cofactor">
    <cofactor evidence="1">
        <name>pyridoxal 5'-phosphate</name>
        <dbReference type="ChEBI" id="CHEBI:597326"/>
    </cofactor>
</comment>
<evidence type="ECO:0000256" key="6">
    <source>
        <dbReference type="ARBA" id="ARBA00022898"/>
    </source>
</evidence>
<accession>A0ABT4J0V2</accession>
<keyword evidence="10" id="KW-1185">Reference proteome</keyword>